<gene>
    <name evidence="1" type="ORF">OE88DRAFT_1809056</name>
</gene>
<accession>A0A5C3MXU7</accession>
<dbReference type="OrthoDB" id="3249754at2759"/>
<organism evidence="1 2">
    <name type="scientific">Heliocybe sulcata</name>
    <dbReference type="NCBI Taxonomy" id="5364"/>
    <lineage>
        <taxon>Eukaryota</taxon>
        <taxon>Fungi</taxon>
        <taxon>Dikarya</taxon>
        <taxon>Basidiomycota</taxon>
        <taxon>Agaricomycotina</taxon>
        <taxon>Agaricomycetes</taxon>
        <taxon>Gloeophyllales</taxon>
        <taxon>Gloeophyllaceae</taxon>
        <taxon>Heliocybe</taxon>
    </lineage>
</organism>
<reference evidence="1 2" key="1">
    <citation type="journal article" date="2019" name="Nat. Ecol. Evol.">
        <title>Megaphylogeny resolves global patterns of mushroom evolution.</title>
        <authorList>
            <person name="Varga T."/>
            <person name="Krizsan K."/>
            <person name="Foldi C."/>
            <person name="Dima B."/>
            <person name="Sanchez-Garcia M."/>
            <person name="Sanchez-Ramirez S."/>
            <person name="Szollosi G.J."/>
            <person name="Szarkandi J.G."/>
            <person name="Papp V."/>
            <person name="Albert L."/>
            <person name="Andreopoulos W."/>
            <person name="Angelini C."/>
            <person name="Antonin V."/>
            <person name="Barry K.W."/>
            <person name="Bougher N.L."/>
            <person name="Buchanan P."/>
            <person name="Buyck B."/>
            <person name="Bense V."/>
            <person name="Catcheside P."/>
            <person name="Chovatia M."/>
            <person name="Cooper J."/>
            <person name="Damon W."/>
            <person name="Desjardin D."/>
            <person name="Finy P."/>
            <person name="Geml J."/>
            <person name="Haridas S."/>
            <person name="Hughes K."/>
            <person name="Justo A."/>
            <person name="Karasinski D."/>
            <person name="Kautmanova I."/>
            <person name="Kiss B."/>
            <person name="Kocsube S."/>
            <person name="Kotiranta H."/>
            <person name="LaButti K.M."/>
            <person name="Lechner B.E."/>
            <person name="Liimatainen K."/>
            <person name="Lipzen A."/>
            <person name="Lukacs Z."/>
            <person name="Mihaltcheva S."/>
            <person name="Morgado L.N."/>
            <person name="Niskanen T."/>
            <person name="Noordeloos M.E."/>
            <person name="Ohm R.A."/>
            <person name="Ortiz-Santana B."/>
            <person name="Ovrebo C."/>
            <person name="Racz N."/>
            <person name="Riley R."/>
            <person name="Savchenko A."/>
            <person name="Shiryaev A."/>
            <person name="Soop K."/>
            <person name="Spirin V."/>
            <person name="Szebenyi C."/>
            <person name="Tomsovsky M."/>
            <person name="Tulloss R.E."/>
            <person name="Uehling J."/>
            <person name="Grigoriev I.V."/>
            <person name="Vagvolgyi C."/>
            <person name="Papp T."/>
            <person name="Martin F.M."/>
            <person name="Miettinen O."/>
            <person name="Hibbett D.S."/>
            <person name="Nagy L.G."/>
        </authorList>
    </citation>
    <scope>NUCLEOTIDE SEQUENCE [LARGE SCALE GENOMIC DNA]</scope>
    <source>
        <strain evidence="1 2">OMC1185</strain>
    </source>
</reference>
<name>A0A5C3MXU7_9AGAM</name>
<dbReference type="EMBL" id="ML213514">
    <property type="protein sequence ID" value="TFK50020.1"/>
    <property type="molecule type" value="Genomic_DNA"/>
</dbReference>
<keyword evidence="2" id="KW-1185">Reference proteome</keyword>
<dbReference type="AlphaFoldDB" id="A0A5C3MXU7"/>
<protein>
    <submittedName>
        <fullName evidence="1">Uncharacterized protein</fullName>
    </submittedName>
</protein>
<evidence type="ECO:0000313" key="2">
    <source>
        <dbReference type="Proteomes" id="UP000305948"/>
    </source>
</evidence>
<dbReference type="Proteomes" id="UP000305948">
    <property type="component" value="Unassembled WGS sequence"/>
</dbReference>
<evidence type="ECO:0000313" key="1">
    <source>
        <dbReference type="EMBL" id="TFK50020.1"/>
    </source>
</evidence>
<proteinExistence type="predicted"/>
<sequence length="157" mass="17884">MRPVHIELPDHAAPGVHEVANDRANPELELRWAVPLPSEYAIAKTQNIAMANAKESPLDADWVLYLSHVHRTKSMNVGVWIWGLCQRIKEKHDNFKPSSQMTDIKICEQWIKRAARKGMEKQVSDMKFHACAGGEDVNKEVMKQFVQVMDVRVPCAL</sequence>